<proteinExistence type="predicted"/>
<dbReference type="Proteomes" id="UP001203665">
    <property type="component" value="Unassembled WGS sequence"/>
</dbReference>
<sequence length="138" mass="16088">MNINKGRITPKTDQPLAVFIIGVKINKLWAVHKWFKSFMSMRPMVAELYQNKAELGFYHTDYFLTWRGITLVQYWDSHESIMSYSRGAKHLKAWKHFNKSVAADHSLGIYHEAYTVAAHQYHSVFVNMPEVGLLKAQK</sequence>
<accession>A0ABT0XMP6</accession>
<protein>
    <submittedName>
        <fullName evidence="1">DUF4188 domain-containing protein</fullName>
    </submittedName>
</protein>
<comment type="caution">
    <text evidence="1">The sequence shown here is derived from an EMBL/GenBank/DDBJ whole genome shotgun (WGS) entry which is preliminary data.</text>
</comment>
<reference evidence="1" key="1">
    <citation type="submission" date="2022-06" db="EMBL/GenBank/DDBJ databases">
        <title>Alkalicoccobacillus porphyridii sp. nov., isolated from a marine red alga, Porphyridium purpureum and reclassification of Shouchella plakortidis and Shouchella gibsonii as Alkalicoccobacillus plakortidis comb. nov. and Alkalicoccobacillus gibsonii comb. nov.</title>
        <authorList>
            <person name="Kim K.H."/>
            <person name="Lee J.K."/>
            <person name="Han D.M."/>
            <person name="Baek J.H."/>
            <person name="Jeon C.O."/>
        </authorList>
    </citation>
    <scope>NUCLEOTIDE SEQUENCE</scope>
    <source>
        <strain evidence="1">DSM 19153</strain>
    </source>
</reference>
<dbReference type="Pfam" id="PF13826">
    <property type="entry name" value="Monooxy_af470-like"/>
    <property type="match status" value="1"/>
</dbReference>
<organism evidence="1 2">
    <name type="scientific">Alkalicoccobacillus plakortidis</name>
    <dbReference type="NCBI Taxonomy" id="444060"/>
    <lineage>
        <taxon>Bacteria</taxon>
        <taxon>Bacillati</taxon>
        <taxon>Bacillota</taxon>
        <taxon>Bacilli</taxon>
        <taxon>Bacillales</taxon>
        <taxon>Bacillaceae</taxon>
        <taxon>Alkalicoccobacillus</taxon>
    </lineage>
</organism>
<dbReference type="InterPro" id="IPR025444">
    <property type="entry name" value="Monooxy_af470"/>
</dbReference>
<name>A0ABT0XMP6_9BACI</name>
<evidence type="ECO:0000313" key="2">
    <source>
        <dbReference type="Proteomes" id="UP001203665"/>
    </source>
</evidence>
<keyword evidence="2" id="KW-1185">Reference proteome</keyword>
<dbReference type="EMBL" id="JAMQJY010000003">
    <property type="protein sequence ID" value="MCM2677183.1"/>
    <property type="molecule type" value="Genomic_DNA"/>
</dbReference>
<evidence type="ECO:0000313" key="1">
    <source>
        <dbReference type="EMBL" id="MCM2677183.1"/>
    </source>
</evidence>
<gene>
    <name evidence="1" type="ORF">NDM98_18260</name>
</gene>
<dbReference type="RefSeq" id="WP_251610705.1">
    <property type="nucleotide sequence ID" value="NZ_JAMQJY010000003.1"/>
</dbReference>